<accession>A0A392VJ75</accession>
<feature type="non-terminal residue" evidence="1">
    <location>
        <position position="27"/>
    </location>
</feature>
<name>A0A392VJ75_9FABA</name>
<keyword evidence="2" id="KW-1185">Reference proteome</keyword>
<evidence type="ECO:0000313" key="2">
    <source>
        <dbReference type="Proteomes" id="UP000265520"/>
    </source>
</evidence>
<protein>
    <submittedName>
        <fullName evidence="1">Uncharacterized protein</fullName>
    </submittedName>
</protein>
<reference evidence="1 2" key="1">
    <citation type="journal article" date="2018" name="Front. Plant Sci.">
        <title>Red Clover (Trifolium pratense) and Zigzag Clover (T. medium) - A Picture of Genomic Similarities and Differences.</title>
        <authorList>
            <person name="Dluhosova J."/>
            <person name="Istvanek J."/>
            <person name="Nedelnik J."/>
            <person name="Repkova J."/>
        </authorList>
    </citation>
    <scope>NUCLEOTIDE SEQUENCE [LARGE SCALE GENOMIC DNA]</scope>
    <source>
        <strain evidence="2">cv. 10/8</strain>
        <tissue evidence="1">Leaf</tissue>
    </source>
</reference>
<dbReference type="AlphaFoldDB" id="A0A392VJ75"/>
<dbReference type="Proteomes" id="UP000265520">
    <property type="component" value="Unassembled WGS sequence"/>
</dbReference>
<comment type="caution">
    <text evidence="1">The sequence shown here is derived from an EMBL/GenBank/DDBJ whole genome shotgun (WGS) entry which is preliminary data.</text>
</comment>
<proteinExistence type="predicted"/>
<evidence type="ECO:0000313" key="1">
    <source>
        <dbReference type="EMBL" id="MCI86855.1"/>
    </source>
</evidence>
<organism evidence="1 2">
    <name type="scientific">Trifolium medium</name>
    <dbReference type="NCBI Taxonomy" id="97028"/>
    <lineage>
        <taxon>Eukaryota</taxon>
        <taxon>Viridiplantae</taxon>
        <taxon>Streptophyta</taxon>
        <taxon>Embryophyta</taxon>
        <taxon>Tracheophyta</taxon>
        <taxon>Spermatophyta</taxon>
        <taxon>Magnoliopsida</taxon>
        <taxon>eudicotyledons</taxon>
        <taxon>Gunneridae</taxon>
        <taxon>Pentapetalae</taxon>
        <taxon>rosids</taxon>
        <taxon>fabids</taxon>
        <taxon>Fabales</taxon>
        <taxon>Fabaceae</taxon>
        <taxon>Papilionoideae</taxon>
        <taxon>50 kb inversion clade</taxon>
        <taxon>NPAAA clade</taxon>
        <taxon>Hologalegina</taxon>
        <taxon>IRL clade</taxon>
        <taxon>Trifolieae</taxon>
        <taxon>Trifolium</taxon>
    </lineage>
</organism>
<dbReference type="EMBL" id="LXQA011151545">
    <property type="protein sequence ID" value="MCI86855.1"/>
    <property type="molecule type" value="Genomic_DNA"/>
</dbReference>
<sequence length="27" mass="3147">MSLFGFMEVIHCRLNVNPVRSCSEFET</sequence>